<dbReference type="InterPro" id="IPR011992">
    <property type="entry name" value="EF-hand-dom_pair"/>
</dbReference>
<proteinExistence type="predicted"/>
<gene>
    <name evidence="2" type="ORF">WN48_09624</name>
</gene>
<dbReference type="Proteomes" id="UP000250275">
    <property type="component" value="Unassembled WGS sequence"/>
</dbReference>
<dbReference type="AlphaFoldDB" id="A0A310S786"/>
<dbReference type="OrthoDB" id="2096280at2759"/>
<organism evidence="2 3">
    <name type="scientific">Eufriesea mexicana</name>
    <dbReference type="NCBI Taxonomy" id="516756"/>
    <lineage>
        <taxon>Eukaryota</taxon>
        <taxon>Metazoa</taxon>
        <taxon>Ecdysozoa</taxon>
        <taxon>Arthropoda</taxon>
        <taxon>Hexapoda</taxon>
        <taxon>Insecta</taxon>
        <taxon>Pterygota</taxon>
        <taxon>Neoptera</taxon>
        <taxon>Endopterygota</taxon>
        <taxon>Hymenoptera</taxon>
        <taxon>Apocrita</taxon>
        <taxon>Aculeata</taxon>
        <taxon>Apoidea</taxon>
        <taxon>Anthophila</taxon>
        <taxon>Apidae</taxon>
        <taxon>Eufriesea</taxon>
    </lineage>
</organism>
<evidence type="ECO:0000313" key="2">
    <source>
        <dbReference type="EMBL" id="OAD53657.1"/>
    </source>
</evidence>
<dbReference type="EMBL" id="KQ766586">
    <property type="protein sequence ID" value="OAD53657.1"/>
    <property type="molecule type" value="Genomic_DNA"/>
</dbReference>
<accession>A0A310S786</accession>
<keyword evidence="3" id="KW-1185">Reference proteome</keyword>
<reference evidence="2 3" key="1">
    <citation type="submission" date="2015-07" db="EMBL/GenBank/DDBJ databases">
        <title>The genome of Eufriesea mexicana.</title>
        <authorList>
            <person name="Pan H."/>
            <person name="Kapheim K."/>
        </authorList>
    </citation>
    <scope>NUCLEOTIDE SEQUENCE [LARGE SCALE GENOMIC DNA]</scope>
    <source>
        <strain evidence="2">0111107269</strain>
        <tissue evidence="2">Whole body</tissue>
    </source>
</reference>
<sequence>MLPSDINNIHNIKQIIGVKECLQPYQETSFQTILSELKHTVMKSYWNKEVGKTRYQISNLPVRMNPLEVTFGKKLKSGETMAELLKEKIKKNDIPEQKLLEMYKKSHNSYLPAEQINRHYKKPFDQNLCFGKSWNASVEGVRLKKLLTWINTDSNTIVNSNLADFMKRSHPRIGEIKDLENIYMYTNMIHGKVGKKEIFEKLNILSDCPINNEVIVQQNYLKYINNLRQKLKKHVPEISFSDVYEDLLSFDKDYTSILSENQLFSILDKHKIHINQTFLIPLLDLLQIRKENGINYKELLKLLNWKYDFPTLPKIEKIPLECQYYNTTYNTTIGSINIINTTYIPTAGISYKNLDKPTAYSLILPNIFTRHGLSHTDLSKLRSKEEIKSIFEAIGIQFPNDSYNLLWEKGLEKNGTILISVETFASLLDQYDDLINDKNN</sequence>
<feature type="domain" description="EFHB C-terminal EF-hand" evidence="1">
    <location>
        <begin position="360"/>
        <end position="432"/>
    </location>
</feature>
<evidence type="ECO:0000313" key="3">
    <source>
        <dbReference type="Proteomes" id="UP000250275"/>
    </source>
</evidence>
<evidence type="ECO:0000259" key="1">
    <source>
        <dbReference type="Pfam" id="PF25325"/>
    </source>
</evidence>
<dbReference type="InterPro" id="IPR057428">
    <property type="entry name" value="EFHB_EF-hand_C"/>
</dbReference>
<protein>
    <submittedName>
        <fullName evidence="2">EF-hand domain-containing family member B</fullName>
    </submittedName>
</protein>
<dbReference type="Pfam" id="PF25325">
    <property type="entry name" value="EF-hand_EFHB_C"/>
    <property type="match status" value="1"/>
</dbReference>
<name>A0A310S786_9HYME</name>
<dbReference type="SUPFAM" id="SSF47473">
    <property type="entry name" value="EF-hand"/>
    <property type="match status" value="1"/>
</dbReference>